<dbReference type="STRING" id="1399860.A0A2C5YAP1"/>
<dbReference type="Pfam" id="PF20640">
    <property type="entry name" value="Rrn6_HB"/>
    <property type="match status" value="1"/>
</dbReference>
<reference evidence="5 6" key="1">
    <citation type="submission" date="2017-06" db="EMBL/GenBank/DDBJ databases">
        <title>Ant-infecting Ophiocordyceps genomes reveal a high diversity of potential behavioral manipulation genes and a possible major role for enterotoxins.</title>
        <authorList>
            <person name="De Bekker C."/>
            <person name="Evans H.C."/>
            <person name="Brachmann A."/>
            <person name="Hughes D.P."/>
        </authorList>
    </citation>
    <scope>NUCLEOTIDE SEQUENCE [LARGE SCALE GENOMIC DNA]</scope>
    <source>
        <strain evidence="5 6">Map64</strain>
    </source>
</reference>
<feature type="compositionally biased region" description="Basic residues" evidence="1">
    <location>
        <begin position="1001"/>
        <end position="1015"/>
    </location>
</feature>
<evidence type="ECO:0000256" key="1">
    <source>
        <dbReference type="SAM" id="MobiDB-lite"/>
    </source>
</evidence>
<dbReference type="PANTHER" id="PTHR28221:SF2">
    <property type="entry name" value="RNA POLYMERASE I-SPECIFIC TRANSCRIPTION INITIATION FACTOR RRN6"/>
    <property type="match status" value="1"/>
</dbReference>
<gene>
    <name evidence="5" type="ORF">CDD81_5129</name>
</gene>
<dbReference type="InterPro" id="IPR048535">
    <property type="entry name" value="RRN6_beta-prop"/>
</dbReference>
<feature type="domain" description="RRN6 helical bundle" evidence="4">
    <location>
        <begin position="614"/>
        <end position="807"/>
    </location>
</feature>
<evidence type="ECO:0000313" key="5">
    <source>
        <dbReference type="EMBL" id="PHH64024.1"/>
    </source>
</evidence>
<accession>A0A2C5YAP1</accession>
<dbReference type="GO" id="GO:0042790">
    <property type="term" value="P:nucleolar large rRNA transcription by RNA polymerase I"/>
    <property type="evidence" value="ECO:0007669"/>
    <property type="project" value="TreeGrafter"/>
</dbReference>
<dbReference type="AlphaFoldDB" id="A0A2C5YAP1"/>
<feature type="region of interest" description="Disordered" evidence="1">
    <location>
        <begin position="830"/>
        <end position="869"/>
    </location>
</feature>
<evidence type="ECO:0000313" key="6">
    <source>
        <dbReference type="Proteomes" id="UP000226192"/>
    </source>
</evidence>
<dbReference type="InterPro" id="IPR048537">
    <property type="entry name" value="RRN6_HB"/>
</dbReference>
<feature type="compositionally biased region" description="Low complexity" evidence="1">
    <location>
        <begin position="859"/>
        <end position="869"/>
    </location>
</feature>
<organism evidence="5 6">
    <name type="scientific">Ophiocordyceps australis</name>
    <dbReference type="NCBI Taxonomy" id="1399860"/>
    <lineage>
        <taxon>Eukaryota</taxon>
        <taxon>Fungi</taxon>
        <taxon>Dikarya</taxon>
        <taxon>Ascomycota</taxon>
        <taxon>Pezizomycotina</taxon>
        <taxon>Sordariomycetes</taxon>
        <taxon>Hypocreomycetidae</taxon>
        <taxon>Hypocreales</taxon>
        <taxon>Ophiocordycipitaceae</taxon>
        <taxon>Ophiocordyceps</taxon>
    </lineage>
</organism>
<dbReference type="OrthoDB" id="4090074at2759"/>
<dbReference type="Pfam" id="PF10214">
    <property type="entry name" value="Rrn6_beta-prop"/>
    <property type="match status" value="1"/>
</dbReference>
<dbReference type="PANTHER" id="PTHR28221">
    <property type="entry name" value="RNA POLYMERASE I-SPECIFIC TRANSCRIPTION INITIATION FACTOR RRN6"/>
    <property type="match status" value="1"/>
</dbReference>
<evidence type="ECO:0000259" key="4">
    <source>
        <dbReference type="Pfam" id="PF20640"/>
    </source>
</evidence>
<name>A0A2C5YAP1_9HYPO</name>
<evidence type="ECO:0008006" key="7">
    <source>
        <dbReference type="Google" id="ProtNLM"/>
    </source>
</evidence>
<dbReference type="InterPro" id="IPR048536">
    <property type="entry name" value="Rrn6_K-rich"/>
</dbReference>
<comment type="caution">
    <text evidence="5">The sequence shown here is derived from an EMBL/GenBank/DDBJ whole genome shotgun (WGS) entry which is preliminary data.</text>
</comment>
<dbReference type="EMBL" id="NJET01000038">
    <property type="protein sequence ID" value="PHH64024.1"/>
    <property type="molecule type" value="Genomic_DNA"/>
</dbReference>
<proteinExistence type="predicted"/>
<feature type="region of interest" description="Disordered" evidence="1">
    <location>
        <begin position="996"/>
        <end position="1015"/>
    </location>
</feature>
<evidence type="ECO:0000259" key="2">
    <source>
        <dbReference type="Pfam" id="PF10214"/>
    </source>
</evidence>
<keyword evidence="6" id="KW-1185">Reference proteome</keyword>
<dbReference type="InterPro" id="IPR019350">
    <property type="entry name" value="RNA_pol_I-sp_TIF_RRN6-like"/>
</dbReference>
<dbReference type="Proteomes" id="UP000226192">
    <property type="component" value="Unassembled WGS sequence"/>
</dbReference>
<dbReference type="GO" id="GO:0001179">
    <property type="term" value="F:RNA polymerase I general transcription initiation factor binding"/>
    <property type="evidence" value="ECO:0007669"/>
    <property type="project" value="TreeGrafter"/>
</dbReference>
<dbReference type="Pfam" id="PF20639">
    <property type="entry name" value="Rrn6_K-rich"/>
    <property type="match status" value="1"/>
</dbReference>
<feature type="compositionally biased region" description="Polar residues" evidence="1">
    <location>
        <begin position="839"/>
        <end position="858"/>
    </location>
</feature>
<protein>
    <recommendedName>
        <fullName evidence="7">RNA polymerase I-specific transcription initiation factor RRN6-like protein</fullName>
    </recommendedName>
</protein>
<evidence type="ECO:0000259" key="3">
    <source>
        <dbReference type="Pfam" id="PF20639"/>
    </source>
</evidence>
<feature type="domain" description="RRN6 beta-propeller" evidence="2">
    <location>
        <begin position="115"/>
        <end position="502"/>
    </location>
</feature>
<feature type="domain" description="RRN6 K-rich C-terminal" evidence="3">
    <location>
        <begin position="901"/>
        <end position="1012"/>
    </location>
</feature>
<dbReference type="GO" id="GO:0001163">
    <property type="term" value="F:RNA polymerase I transcription regulatory region sequence-specific DNA binding"/>
    <property type="evidence" value="ECO:0007669"/>
    <property type="project" value="TreeGrafter"/>
</dbReference>
<sequence>MANKHRPFAELDYGLPGLLKYLPSTDPVKGLGVLHTSRQTENCRAFNIFGSTAQIYPSSKTPRPWPQSNIWEQRRVQRRWLLKFHPETCMGSDVVGSMLKEEMEHFKDAQEENTRASLLAIGEMRDVRDAKNTKWLPMLAVATGQCGEKLRLTRIDESQWQWGDNEDALLHLSIIDSIHREEEVTWAADAAPITRIKTVTSYSQLNTPRWLLVQKLTWTTILQPEYNPIPLQNPDCAPNSTLKEPSFIRPNPILTLHSSQTGGNAHSDMCLIPAVPGSPPQLAVMDECGYWTVWNICGMWKIGNKTLRLVPFMCGNISQGVLDRMPLRSIYPAEKHGMLLFPRSKPVVPCQTRLEAECPGSTSGCSKRMVLWKAKRFELLDLSSNVSVGSLSVLSPANLDQDPILDIQISPLNSNHIFVLTTQKITWIDLAGLDMEPSPALPCPEVLLSLHHIGISNQDMRMSVSRVSADDTDTVLVFTFSPRNEQLYVQWFHQSPETGLTQWHRYVTDLPGSRQISSHGLIQGFRAQPAELEHSLESATIGPGTRYLQGDVQFYQVMVLADDLSLRYCICASDGLALNRTAAPYLEPPTVRIGWSTNQERRLWRKKRKYHLRHMAEAFVLPDSMADADLEDFGRLRQTEEAQEAHSGDESAPPQPQARTLNMKKMCRDISDLLDSAAAAGERGLPSYLAQALSEVLEKGLERGSQPLATWADLAEELSHDTPGLSSDEDMEADLSHLLGLCDNRAVVMRLGRLPQPQCQGVWTELSELKRRYSAMWTDAVDNKLPAQMQLTRKAWVSEIAVDLFLSGHGAMVQDVDLFGVGSVASDHDRHKSMVADSQPRTHSTQTLPLSSQASQPWTGTGTATSSSSSCESQDAALKCLELLVASIDAKKVTAAKPSKCLSLWPTKGETEKPDDYKSSIALKEDEVEQVWREKRRQHEARRAKRQRLHGRPEMMTAKGEEQVSSCVRIAASQMGEVQVPSSQVEGPVVTMSQPVSGVFGKRKRGKKRPGFGFG</sequence>
<dbReference type="GO" id="GO:0070860">
    <property type="term" value="C:RNA polymerase I core factor complex"/>
    <property type="evidence" value="ECO:0007669"/>
    <property type="project" value="TreeGrafter"/>
</dbReference>